<dbReference type="AlphaFoldDB" id="A0A8T1TZ24"/>
<sequence>MIASREAHRSNLQTKRHTPRVRVLPRSLQGSRQRGGNSSDGTPKCQRFRGEKMIEVILKLAGAHKTLNDASMASQDKATVIKPSKSNAAIKLIQDELTETIGISDRFRVVQLFANDQNAATIYCGMDDEC</sequence>
<evidence type="ECO:0000313" key="2">
    <source>
        <dbReference type="EMBL" id="KAG6951603.1"/>
    </source>
</evidence>
<evidence type="ECO:0000313" key="3">
    <source>
        <dbReference type="Proteomes" id="UP000688947"/>
    </source>
</evidence>
<feature type="compositionally biased region" description="Polar residues" evidence="1">
    <location>
        <begin position="28"/>
        <end position="41"/>
    </location>
</feature>
<proteinExistence type="predicted"/>
<protein>
    <submittedName>
        <fullName evidence="2">Uncharacterized protein</fullName>
    </submittedName>
</protein>
<accession>A0A8T1TZ24</accession>
<feature type="region of interest" description="Disordered" evidence="1">
    <location>
        <begin position="1"/>
        <end position="45"/>
    </location>
</feature>
<evidence type="ECO:0000256" key="1">
    <source>
        <dbReference type="SAM" id="MobiDB-lite"/>
    </source>
</evidence>
<reference evidence="2" key="1">
    <citation type="submission" date="2021-01" db="EMBL/GenBank/DDBJ databases">
        <title>Phytophthora aleatoria, a newly-described species from Pinus radiata is distinct from Phytophthora cactorum isolates based on comparative genomics.</title>
        <authorList>
            <person name="Mcdougal R."/>
            <person name="Panda P."/>
            <person name="Williams N."/>
            <person name="Studholme D.J."/>
        </authorList>
    </citation>
    <scope>NUCLEOTIDE SEQUENCE</scope>
    <source>
        <strain evidence="2">NZFS 3830</strain>
    </source>
</reference>
<gene>
    <name evidence="2" type="ORF">JG687_00013509</name>
</gene>
<dbReference type="Proteomes" id="UP000688947">
    <property type="component" value="Unassembled WGS sequence"/>
</dbReference>
<dbReference type="EMBL" id="JAENGZ010000996">
    <property type="protein sequence ID" value="KAG6951603.1"/>
    <property type="molecule type" value="Genomic_DNA"/>
</dbReference>
<dbReference type="OrthoDB" id="114297at2759"/>
<organism evidence="2 3">
    <name type="scientific">Phytophthora cactorum</name>
    <dbReference type="NCBI Taxonomy" id="29920"/>
    <lineage>
        <taxon>Eukaryota</taxon>
        <taxon>Sar</taxon>
        <taxon>Stramenopiles</taxon>
        <taxon>Oomycota</taxon>
        <taxon>Peronosporomycetes</taxon>
        <taxon>Peronosporales</taxon>
        <taxon>Peronosporaceae</taxon>
        <taxon>Phytophthora</taxon>
    </lineage>
</organism>
<name>A0A8T1TZ24_9STRA</name>
<dbReference type="VEuPathDB" id="FungiDB:PC110_g17285"/>
<comment type="caution">
    <text evidence="2">The sequence shown here is derived from an EMBL/GenBank/DDBJ whole genome shotgun (WGS) entry which is preliminary data.</text>
</comment>